<keyword evidence="6 9" id="KW-1133">Transmembrane helix</keyword>
<dbReference type="PATRIC" id="fig|576611.7.peg.1711"/>
<dbReference type="RefSeq" id="WP_046329347.1">
    <property type="nucleotide sequence ID" value="NZ_CP007501.1"/>
</dbReference>
<dbReference type="InterPro" id="IPR001851">
    <property type="entry name" value="ABC_transp_permease"/>
</dbReference>
<dbReference type="AlphaFoldDB" id="A0A0E3ZL89"/>
<feature type="transmembrane region" description="Helical" evidence="9">
    <location>
        <begin position="277"/>
        <end position="296"/>
    </location>
</feature>
<dbReference type="PANTHER" id="PTHR11795">
    <property type="entry name" value="BRANCHED-CHAIN AMINO ACID TRANSPORT SYSTEM PERMEASE PROTEIN LIVH"/>
    <property type="match status" value="1"/>
</dbReference>
<keyword evidence="5" id="KW-0029">Amino-acid transport</keyword>
<feature type="transmembrane region" description="Helical" evidence="9">
    <location>
        <begin position="51"/>
        <end position="70"/>
    </location>
</feature>
<dbReference type="EMBL" id="CP007501">
    <property type="protein sequence ID" value="AKD26017.1"/>
    <property type="molecule type" value="Genomic_DNA"/>
</dbReference>
<dbReference type="OrthoDB" id="9807115at2"/>
<evidence type="ECO:0000256" key="3">
    <source>
        <dbReference type="ARBA" id="ARBA00022475"/>
    </source>
</evidence>
<dbReference type="GO" id="GO:0005886">
    <property type="term" value="C:plasma membrane"/>
    <property type="evidence" value="ECO:0007669"/>
    <property type="project" value="UniProtKB-SubCell"/>
</dbReference>
<accession>A0A0E3ZL89</accession>
<feature type="transmembrane region" description="Helical" evidence="9">
    <location>
        <begin position="76"/>
        <end position="97"/>
    </location>
</feature>
<dbReference type="Pfam" id="PF02653">
    <property type="entry name" value="BPD_transp_2"/>
    <property type="match status" value="1"/>
</dbReference>
<comment type="subcellular location">
    <subcellularLocation>
        <location evidence="1">Cell membrane</location>
        <topology evidence="1">Multi-pass membrane protein</topology>
    </subcellularLocation>
</comment>
<evidence type="ECO:0000313" key="12">
    <source>
        <dbReference type="Proteomes" id="UP000061135"/>
    </source>
</evidence>
<proteinExistence type="inferred from homology"/>
<name>A0A0E3ZL89_9BURK</name>
<dbReference type="GO" id="GO:0006865">
    <property type="term" value="P:amino acid transport"/>
    <property type="evidence" value="ECO:0007669"/>
    <property type="project" value="UniProtKB-KW"/>
</dbReference>
<dbReference type="CDD" id="cd06582">
    <property type="entry name" value="TM_PBP1_LivH_like"/>
    <property type="match status" value="1"/>
</dbReference>
<dbReference type="STRING" id="1835254.CL55_00000090"/>
<organism evidence="11 12">
    <name type="scientific">Polynucleobacter duraquae</name>
    <dbReference type="NCBI Taxonomy" id="1835254"/>
    <lineage>
        <taxon>Bacteria</taxon>
        <taxon>Pseudomonadati</taxon>
        <taxon>Pseudomonadota</taxon>
        <taxon>Betaproteobacteria</taxon>
        <taxon>Burkholderiales</taxon>
        <taxon>Burkholderiaceae</taxon>
        <taxon>Polynucleobacter</taxon>
    </lineage>
</organism>
<evidence type="ECO:0000313" key="10">
    <source>
        <dbReference type="EMBL" id="AKD24342.1"/>
    </source>
</evidence>
<evidence type="ECO:0000256" key="8">
    <source>
        <dbReference type="ARBA" id="ARBA00037998"/>
    </source>
</evidence>
<evidence type="ECO:0000256" key="4">
    <source>
        <dbReference type="ARBA" id="ARBA00022692"/>
    </source>
</evidence>
<dbReference type="KEGG" id="pdq:CL55_00016840"/>
<evidence type="ECO:0000256" key="5">
    <source>
        <dbReference type="ARBA" id="ARBA00022970"/>
    </source>
</evidence>
<keyword evidence="4 9" id="KW-0812">Transmembrane</keyword>
<comment type="similarity">
    <text evidence="8">Belongs to the binding-protein-dependent transport system permease family. LivHM subfamily.</text>
</comment>
<dbReference type="HOGENOM" id="CLU_039929_2_1_4"/>
<dbReference type="Proteomes" id="UP000061135">
    <property type="component" value="Chromosome"/>
</dbReference>
<dbReference type="KEGG" id="pdq:CL55_00000090"/>
<evidence type="ECO:0000256" key="9">
    <source>
        <dbReference type="SAM" id="Phobius"/>
    </source>
</evidence>
<evidence type="ECO:0000256" key="7">
    <source>
        <dbReference type="ARBA" id="ARBA00023136"/>
    </source>
</evidence>
<feature type="transmembrane region" description="Helical" evidence="9">
    <location>
        <begin position="109"/>
        <end position="131"/>
    </location>
</feature>
<feature type="transmembrane region" description="Helical" evidence="9">
    <location>
        <begin position="12"/>
        <end position="39"/>
    </location>
</feature>
<keyword evidence="12" id="KW-1185">Reference proteome</keyword>
<keyword evidence="2" id="KW-0813">Transport</keyword>
<dbReference type="InterPro" id="IPR052157">
    <property type="entry name" value="BCAA_transport_permease"/>
</dbReference>
<feature type="transmembrane region" description="Helical" evidence="9">
    <location>
        <begin position="200"/>
        <end position="230"/>
    </location>
</feature>
<keyword evidence="3" id="KW-1003">Cell membrane</keyword>
<sequence>MFELLGITPQGLAAQLLVGLINGSFYAILSLGLAIIFGLLNIINFSHGAQYTMGAFIAWIGLTQVGQWFGFPDFSINYWFALILVPLVMAGFGLILERTMLKRLYHLDHLYGLLLTFGLALIIEGMFRHWYGISGESYPAPELLQGVIPLESIGIILPKYRLWVVIASLVVCFSTWYVIERTKLGSYLRAGTENPKLLQAFGINVPLMISLAYAYGVGLAGFAGVLAAPIFQVNPLMGSNLIIVVFAVVVIGGMGSIMGSILTGLALGLIEGLTKVFYPEASGVVIFVIMAIVLLIRPAGLFGREK</sequence>
<gene>
    <name evidence="10" type="ORF">CL55_00000090</name>
    <name evidence="11" type="ORF">CL55_00016840</name>
</gene>
<evidence type="ECO:0000313" key="11">
    <source>
        <dbReference type="EMBL" id="AKD26017.1"/>
    </source>
</evidence>
<feature type="transmembrane region" description="Helical" evidence="9">
    <location>
        <begin position="242"/>
        <end position="270"/>
    </location>
</feature>
<dbReference type="PANTHER" id="PTHR11795:SF442">
    <property type="entry name" value="ABC TRANSPORTER ATP-BINDING PROTEIN"/>
    <property type="match status" value="1"/>
</dbReference>
<keyword evidence="7 9" id="KW-0472">Membrane</keyword>
<feature type="transmembrane region" description="Helical" evidence="9">
    <location>
        <begin position="160"/>
        <end position="179"/>
    </location>
</feature>
<protein>
    <submittedName>
        <fullName evidence="11">Branched-chain amino acid ABC-type transport system, permease component</fullName>
    </submittedName>
</protein>
<evidence type="ECO:0000256" key="2">
    <source>
        <dbReference type="ARBA" id="ARBA00022448"/>
    </source>
</evidence>
<evidence type="ECO:0000256" key="1">
    <source>
        <dbReference type="ARBA" id="ARBA00004651"/>
    </source>
</evidence>
<dbReference type="GO" id="GO:0022857">
    <property type="term" value="F:transmembrane transporter activity"/>
    <property type="evidence" value="ECO:0007669"/>
    <property type="project" value="InterPro"/>
</dbReference>
<evidence type="ECO:0000256" key="6">
    <source>
        <dbReference type="ARBA" id="ARBA00022989"/>
    </source>
</evidence>
<reference evidence="11 12" key="1">
    <citation type="submission" date="2014-03" db="EMBL/GenBank/DDBJ databases">
        <title>Genome of Polynucleobacter strain MWH-MoK4.</title>
        <authorList>
            <person name="Hahn M.W."/>
        </authorList>
    </citation>
    <scope>NUCLEOTIDE SEQUENCE [LARGE SCALE GENOMIC DNA]</scope>
    <source>
        <strain evidence="11 12">MWH-MoK4</strain>
    </source>
</reference>
<dbReference type="EMBL" id="CP007501">
    <property type="protein sequence ID" value="AKD24342.1"/>
    <property type="molecule type" value="Genomic_DNA"/>
</dbReference>